<name>A0A174K1A6_9BACE</name>
<dbReference type="Proteomes" id="UP000095517">
    <property type="component" value="Unassembled WGS sequence"/>
</dbReference>
<dbReference type="Proteomes" id="UP000421791">
    <property type="component" value="Unassembled WGS sequence"/>
</dbReference>
<dbReference type="AlphaFoldDB" id="A0A174K1A6"/>
<evidence type="ECO:0000313" key="2">
    <source>
        <dbReference type="EMBL" id="KAA5226203.1"/>
    </source>
</evidence>
<reference evidence="5 6" key="2">
    <citation type="journal article" date="2019" name="Nat. Med.">
        <title>A library of human gut bacterial isolates paired with longitudinal multiomics data enables mechanistic microbiome research.</title>
        <authorList>
            <person name="Poyet M."/>
            <person name="Groussin M."/>
            <person name="Gibbons S.M."/>
            <person name="Avila-Pacheco J."/>
            <person name="Jiang X."/>
            <person name="Kearney S.M."/>
            <person name="Perrotta A.R."/>
            <person name="Berdy B."/>
            <person name="Zhao S."/>
            <person name="Lieberman T.D."/>
            <person name="Swanson P.K."/>
            <person name="Smith M."/>
            <person name="Roesemann S."/>
            <person name="Alexander J.E."/>
            <person name="Rich S.A."/>
            <person name="Livny J."/>
            <person name="Vlamakis H."/>
            <person name="Clish C."/>
            <person name="Bullock K."/>
            <person name="Deik A."/>
            <person name="Scott J."/>
            <person name="Pierce K.A."/>
            <person name="Xavier R.J."/>
            <person name="Alm E.J."/>
        </authorList>
    </citation>
    <scope>NUCLEOTIDE SEQUENCE [LARGE SCALE GENOMIC DNA]</scope>
    <source>
        <strain evidence="3 6">BIOML-A2</strain>
        <strain evidence="2 5">BIOML-A6</strain>
    </source>
</reference>
<dbReference type="RefSeq" id="WP_007757916.1">
    <property type="nucleotide sequence ID" value="NZ_CABIXA010000026.1"/>
</dbReference>
<dbReference type="STRING" id="338188.ERS852397_03409"/>
<evidence type="ECO:0000313" key="5">
    <source>
        <dbReference type="Proteomes" id="UP000421791"/>
    </source>
</evidence>
<protein>
    <submittedName>
        <fullName evidence="1">Uncharacterized protein</fullName>
    </submittedName>
</protein>
<organism evidence="1 4">
    <name type="scientific">Bacteroides finegoldii</name>
    <dbReference type="NCBI Taxonomy" id="338188"/>
    <lineage>
        <taxon>Bacteria</taxon>
        <taxon>Pseudomonadati</taxon>
        <taxon>Bacteroidota</taxon>
        <taxon>Bacteroidia</taxon>
        <taxon>Bacteroidales</taxon>
        <taxon>Bacteroidaceae</taxon>
        <taxon>Bacteroides</taxon>
    </lineage>
</organism>
<evidence type="ECO:0000313" key="6">
    <source>
        <dbReference type="Proteomes" id="UP000440198"/>
    </source>
</evidence>
<reference evidence="1 4" key="1">
    <citation type="submission" date="2015-09" db="EMBL/GenBank/DDBJ databases">
        <authorList>
            <consortium name="Pathogen Informatics"/>
        </authorList>
    </citation>
    <scope>NUCLEOTIDE SEQUENCE [LARGE SCALE GENOMIC DNA]</scope>
    <source>
        <strain evidence="1 4">2789STDY5608840</strain>
    </source>
</reference>
<evidence type="ECO:0000313" key="4">
    <source>
        <dbReference type="Proteomes" id="UP000095517"/>
    </source>
</evidence>
<dbReference type="EMBL" id="VWAG01000079">
    <property type="protein sequence ID" value="KAA5251456.1"/>
    <property type="molecule type" value="Genomic_DNA"/>
</dbReference>
<evidence type="ECO:0000313" key="3">
    <source>
        <dbReference type="EMBL" id="KAA5251456.1"/>
    </source>
</evidence>
<proteinExistence type="predicted"/>
<sequence length="178" mass="19932">MKQKLLTDIELDVHGLKYLMDLYSKEPAKAVLELLKQNILHMQGCLDEVLQELEPVRENASVPCGNASEPVVEEVIVETKVSADTETEEVKPSSVLGESIKTSVGLRHSISLNDSFRFSRELFGGDVELMNRVVEQLSAMSSYKTAVAFLSSKVNFNEENETLSDFLELLKKYFNQSA</sequence>
<gene>
    <name evidence="1" type="ORF">ERS852397_03409</name>
    <name evidence="3" type="ORF">F2Z09_21405</name>
    <name evidence="2" type="ORF">F2Z22_21390</name>
</gene>
<keyword evidence="6" id="KW-1185">Reference proteome</keyword>
<dbReference type="EMBL" id="CYZH01000026">
    <property type="protein sequence ID" value="CUP05792.1"/>
    <property type="molecule type" value="Genomic_DNA"/>
</dbReference>
<accession>A0A174K1A6</accession>
<dbReference type="GeneID" id="92986694"/>
<dbReference type="EMBL" id="VWAK01000069">
    <property type="protein sequence ID" value="KAA5226203.1"/>
    <property type="molecule type" value="Genomic_DNA"/>
</dbReference>
<evidence type="ECO:0000313" key="1">
    <source>
        <dbReference type="EMBL" id="CUP05792.1"/>
    </source>
</evidence>
<dbReference type="Proteomes" id="UP000440198">
    <property type="component" value="Unassembled WGS sequence"/>
</dbReference>